<dbReference type="EMBL" id="MPJW01000108">
    <property type="protein sequence ID" value="OLU40397.1"/>
    <property type="molecule type" value="Genomic_DNA"/>
</dbReference>
<comment type="caution">
    <text evidence="4">The sequence shown here is derived from an EMBL/GenBank/DDBJ whole genome shotgun (WGS) entry which is preliminary data.</text>
</comment>
<dbReference type="RefSeq" id="WP_075818961.1">
    <property type="nucleotide sequence ID" value="NZ_CATATF010000009.1"/>
</dbReference>
<dbReference type="InterPro" id="IPR050624">
    <property type="entry name" value="HTH-type_Tx_Regulator"/>
</dbReference>
<proteinExistence type="predicted"/>
<dbReference type="Pfam" id="PF14278">
    <property type="entry name" value="TetR_C_8"/>
    <property type="match status" value="1"/>
</dbReference>
<dbReference type="Gene3D" id="1.10.357.10">
    <property type="entry name" value="Tetracycline Repressor, domain 2"/>
    <property type="match status" value="1"/>
</dbReference>
<evidence type="ECO:0000259" key="3">
    <source>
        <dbReference type="PROSITE" id="PS50977"/>
    </source>
</evidence>
<accession>A0A1U7NGM5</accession>
<feature type="domain" description="HTH tetR-type" evidence="3">
    <location>
        <begin position="17"/>
        <end position="77"/>
    </location>
</feature>
<dbReference type="InterPro" id="IPR001647">
    <property type="entry name" value="HTH_TetR"/>
</dbReference>
<feature type="DNA-binding region" description="H-T-H motif" evidence="2">
    <location>
        <begin position="40"/>
        <end position="59"/>
    </location>
</feature>
<name>A0A1U7NGM5_9FIRM</name>
<evidence type="ECO:0000313" key="4">
    <source>
        <dbReference type="EMBL" id="OLU40397.1"/>
    </source>
</evidence>
<protein>
    <recommendedName>
        <fullName evidence="3">HTH tetR-type domain-containing protein</fullName>
    </recommendedName>
</protein>
<keyword evidence="5" id="KW-1185">Reference proteome</keyword>
<dbReference type="PANTHER" id="PTHR43479">
    <property type="entry name" value="ACREF/ENVCD OPERON REPRESSOR-RELATED"/>
    <property type="match status" value="1"/>
</dbReference>
<dbReference type="AlphaFoldDB" id="A0A1U7NGM5"/>
<dbReference type="PROSITE" id="PS50977">
    <property type="entry name" value="HTH_TETR_2"/>
    <property type="match status" value="1"/>
</dbReference>
<sequence length="189" mass="22276">MKDLVTAMNTKYNQRFIETENRILNVTEKLVATLGVPNTSVSEICRQAGINRKSFYLHYPDVESVLIKIESIKGQWIQEQLFAQEVTDLKTMLSRLFELFEKHKAFYRPYLCNRCPQLFLIPVIEEIWISKNGCLLPKCKYYEETDRSYHELFFKSGFTAILTHWMERDCAEPADLLADVVIREYQANF</sequence>
<dbReference type="InterPro" id="IPR039532">
    <property type="entry name" value="TetR_C_Firmicutes"/>
</dbReference>
<organism evidence="4 5">
    <name type="scientific">Ileibacterium valens</name>
    <dbReference type="NCBI Taxonomy" id="1862668"/>
    <lineage>
        <taxon>Bacteria</taxon>
        <taxon>Bacillati</taxon>
        <taxon>Bacillota</taxon>
        <taxon>Erysipelotrichia</taxon>
        <taxon>Erysipelotrichales</taxon>
        <taxon>Erysipelotrichaceae</taxon>
        <taxon>Ileibacterium</taxon>
    </lineage>
</organism>
<dbReference type="GO" id="GO:0003677">
    <property type="term" value="F:DNA binding"/>
    <property type="evidence" value="ECO:0007669"/>
    <property type="project" value="UniProtKB-UniRule"/>
</dbReference>
<dbReference type="InterPro" id="IPR009057">
    <property type="entry name" value="Homeodomain-like_sf"/>
</dbReference>
<dbReference type="Pfam" id="PF00440">
    <property type="entry name" value="TetR_N"/>
    <property type="match status" value="1"/>
</dbReference>
<reference evidence="4 5" key="1">
    <citation type="submission" date="2016-11" db="EMBL/GenBank/DDBJ databases">
        <title>Description of two novel members of the family Erysipelotrichaceae: Ileibacterium lipovorans gen. nov., sp. nov. and Dubosiella newyorkensis, gen. nov., sp. nov.</title>
        <authorList>
            <person name="Cox L.M."/>
            <person name="Sohn J."/>
            <person name="Tyrrell K.L."/>
            <person name="Citron D.M."/>
            <person name="Lawson P.A."/>
            <person name="Patel N.B."/>
            <person name="Iizumi T."/>
            <person name="Perez-Perez G.I."/>
            <person name="Goldstein E.J."/>
            <person name="Blaser M.J."/>
        </authorList>
    </citation>
    <scope>NUCLEOTIDE SEQUENCE [LARGE SCALE GENOMIC DNA]</scope>
    <source>
        <strain evidence="4 5">NYU-BL-A3</strain>
    </source>
</reference>
<evidence type="ECO:0000256" key="1">
    <source>
        <dbReference type="ARBA" id="ARBA00023125"/>
    </source>
</evidence>
<dbReference type="SUPFAM" id="SSF46689">
    <property type="entry name" value="Homeodomain-like"/>
    <property type="match status" value="1"/>
</dbReference>
<dbReference type="Proteomes" id="UP000186341">
    <property type="component" value="Unassembled WGS sequence"/>
</dbReference>
<gene>
    <name evidence="4" type="ORF">BO222_05025</name>
</gene>
<keyword evidence="1 2" id="KW-0238">DNA-binding</keyword>
<dbReference type="PANTHER" id="PTHR43479:SF11">
    <property type="entry name" value="ACREF_ENVCD OPERON REPRESSOR-RELATED"/>
    <property type="match status" value="1"/>
</dbReference>
<evidence type="ECO:0000313" key="5">
    <source>
        <dbReference type="Proteomes" id="UP000186341"/>
    </source>
</evidence>
<evidence type="ECO:0000256" key="2">
    <source>
        <dbReference type="PROSITE-ProRule" id="PRU00335"/>
    </source>
</evidence>